<comment type="caution">
    <text evidence="1">The sequence shown here is derived from an EMBL/GenBank/DDBJ whole genome shotgun (WGS) entry which is preliminary data.</text>
</comment>
<dbReference type="NCBIfam" id="TIGR04255">
    <property type="entry name" value="sporadTIGR04255"/>
    <property type="match status" value="1"/>
</dbReference>
<protein>
    <recommendedName>
        <fullName evidence="3">TIGR04255 family protein</fullName>
    </recommendedName>
</protein>
<dbReference type="Proteomes" id="UP000231987">
    <property type="component" value="Unassembled WGS sequence"/>
</dbReference>
<dbReference type="EMBL" id="NJGD01000008">
    <property type="protein sequence ID" value="PJR13985.1"/>
    <property type="molecule type" value="Genomic_DNA"/>
</dbReference>
<evidence type="ECO:0000313" key="1">
    <source>
        <dbReference type="EMBL" id="PJR13985.1"/>
    </source>
</evidence>
<sequence length="267" mass="29794">MDVLDKMAEFTPIFPAHAVERCAVSFSFRPEVPEKPFQRILASAQQLFEAKGFKRGQGPTGFNINPATGQVTPIKGGPLVSPDGQSQIVLAPDAISINTSQYLRWSNLKAQTEAVLKTLEPDYSSLVDLFSVKLEYWDRFNWTGTWDDFDVGKLLSANQVVSAQARSAQREWHSHGGWFVYEDGFRRLVNVNVNVQGILRPGAGECPSVAIYTMMQDEAFGPSLELFERQPVLARLDVLHEELKAILEGILLPEVSHKIGLRKGRSH</sequence>
<organism evidence="1 2">
    <name type="scientific">Rhizobium meliloti</name>
    <name type="common">Ensifer meliloti</name>
    <name type="synonym">Sinorhizobium meliloti</name>
    <dbReference type="NCBI Taxonomy" id="382"/>
    <lineage>
        <taxon>Bacteria</taxon>
        <taxon>Pseudomonadati</taxon>
        <taxon>Pseudomonadota</taxon>
        <taxon>Alphaproteobacteria</taxon>
        <taxon>Hyphomicrobiales</taxon>
        <taxon>Rhizobiaceae</taxon>
        <taxon>Sinorhizobium/Ensifer group</taxon>
        <taxon>Sinorhizobium</taxon>
    </lineage>
</organism>
<reference evidence="1 2" key="1">
    <citation type="submission" date="2017-06" db="EMBL/GenBank/DDBJ databases">
        <title>Ensifer strains isolated from leguminous trees and herbs display diverse denitrification phenotypes with some acting as strong N2O sinks.</title>
        <authorList>
            <person name="Woliy K."/>
            <person name="Mania D."/>
            <person name="Bakken L.R."/>
            <person name="Frostegard A."/>
        </authorList>
    </citation>
    <scope>NUCLEOTIDE SEQUENCE [LARGE SCALE GENOMIC DNA]</scope>
    <source>
        <strain evidence="1 2">AC50a</strain>
    </source>
</reference>
<accession>A0A2J0Z0F1</accession>
<dbReference type="AlphaFoldDB" id="A0A2J0Z0F1"/>
<evidence type="ECO:0000313" key="2">
    <source>
        <dbReference type="Proteomes" id="UP000231987"/>
    </source>
</evidence>
<evidence type="ECO:0008006" key="3">
    <source>
        <dbReference type="Google" id="ProtNLM"/>
    </source>
</evidence>
<dbReference type="InterPro" id="IPR026349">
    <property type="entry name" value="CHP04255"/>
</dbReference>
<gene>
    <name evidence="1" type="ORF">CEJ86_19795</name>
</gene>
<name>A0A2J0Z0F1_RHIML</name>
<proteinExistence type="predicted"/>